<dbReference type="InterPro" id="IPR001656">
    <property type="entry name" value="PsdUridine_synth_TruD"/>
</dbReference>
<dbReference type="Proteomes" id="UP000006310">
    <property type="component" value="Chromosome 7"/>
</dbReference>
<evidence type="ECO:0000256" key="3">
    <source>
        <dbReference type="ARBA" id="ARBA00023235"/>
    </source>
</evidence>
<reference evidence="7" key="2">
    <citation type="submission" date="2012-08" db="EMBL/GenBank/DDBJ databases">
        <title>Genome sequence of Kazachstania naganishii.</title>
        <authorList>
            <person name="Gordon J.L."/>
            <person name="Armisen D."/>
            <person name="Proux-Wera E."/>
            <person name="OhEigeartaigh S.S."/>
            <person name="Byrne K.P."/>
            <person name="Wolfe K.H."/>
        </authorList>
    </citation>
    <scope>NUCLEOTIDE SEQUENCE [LARGE SCALE GENOMIC DNA]</scope>
    <source>
        <strain evidence="7">ATCC MYA-139 / BCRC 22969 / CBS 8797 / CCRC 22969 / KCTC 17520 / NBRC 10181 / NCYC 3082</strain>
    </source>
</reference>
<keyword evidence="3" id="KW-0413">Isomerase</keyword>
<accession>J7S949</accession>
<dbReference type="eggNOG" id="KOG2339">
    <property type="taxonomic scope" value="Eukaryota"/>
</dbReference>
<dbReference type="InterPro" id="IPR020119">
    <property type="entry name" value="PsdUridine_synth_TruD_CS"/>
</dbReference>
<dbReference type="STRING" id="1071383.J7S949"/>
<dbReference type="NCBIfam" id="TIGR00094">
    <property type="entry name" value="tRNA_TruD_broad"/>
    <property type="match status" value="1"/>
</dbReference>
<dbReference type="SUPFAM" id="SSF55120">
    <property type="entry name" value="Pseudouridine synthase"/>
    <property type="match status" value="1"/>
</dbReference>
<evidence type="ECO:0000313" key="7">
    <source>
        <dbReference type="Proteomes" id="UP000006310"/>
    </source>
</evidence>
<feature type="domain" description="TRUD" evidence="5">
    <location>
        <begin position="334"/>
        <end position="578"/>
    </location>
</feature>
<proteinExistence type="inferred from homology"/>
<comment type="similarity">
    <text evidence="1">Belongs to the pseudouridine synthase TruD family.</text>
</comment>
<keyword evidence="2" id="KW-0819">tRNA processing</keyword>
<name>J7S949_HUIN7</name>
<feature type="region of interest" description="Disordered" evidence="4">
    <location>
        <begin position="1"/>
        <end position="31"/>
    </location>
</feature>
<feature type="compositionally biased region" description="Basic and acidic residues" evidence="4">
    <location>
        <begin position="89"/>
        <end position="104"/>
    </location>
</feature>
<dbReference type="GO" id="GO:0031429">
    <property type="term" value="C:box H/ACA snoRNP complex"/>
    <property type="evidence" value="ECO:0007669"/>
    <property type="project" value="EnsemblFungi"/>
</dbReference>
<dbReference type="EMBL" id="HE978320">
    <property type="protein sequence ID" value="CCK71311.1"/>
    <property type="molecule type" value="Genomic_DNA"/>
</dbReference>
<dbReference type="GO" id="GO:0031120">
    <property type="term" value="P:snRNA pseudouridine synthesis"/>
    <property type="evidence" value="ECO:0007669"/>
    <property type="project" value="EnsemblFungi"/>
</dbReference>
<dbReference type="GO" id="GO:0003723">
    <property type="term" value="F:RNA binding"/>
    <property type="evidence" value="ECO:0007669"/>
    <property type="project" value="InterPro"/>
</dbReference>
<evidence type="ECO:0000256" key="2">
    <source>
        <dbReference type="ARBA" id="ARBA00022694"/>
    </source>
</evidence>
<dbReference type="HOGENOM" id="CLU_005281_0_2_1"/>
<dbReference type="PANTHER" id="PTHR13326">
    <property type="entry name" value="TRNA PSEUDOURIDINE SYNTHASE D"/>
    <property type="match status" value="1"/>
</dbReference>
<dbReference type="KEGG" id="kng:KNAG_0G02550"/>
<gene>
    <name evidence="6" type="primary">KNAG0G02550</name>
    <name evidence="6" type="ordered locus">KNAG_0G02550</name>
</gene>
<dbReference type="GO" id="GO:0031119">
    <property type="term" value="P:tRNA pseudouridine synthesis"/>
    <property type="evidence" value="ECO:0007669"/>
    <property type="project" value="EnsemblFungi"/>
</dbReference>
<dbReference type="RefSeq" id="XP_022465557.1">
    <property type="nucleotide sequence ID" value="XM_022609131.1"/>
</dbReference>
<dbReference type="GO" id="GO:0000455">
    <property type="term" value="P:enzyme-directed rRNA pseudouridine synthesis"/>
    <property type="evidence" value="ECO:0007669"/>
    <property type="project" value="EnsemblFungi"/>
</dbReference>
<dbReference type="PANTHER" id="PTHR13326:SF21">
    <property type="entry name" value="PSEUDOURIDYLATE SYNTHASE PUS7L"/>
    <property type="match status" value="1"/>
</dbReference>
<sequence>MSETVKRAQDDAPPAVEPSVKRTKLDDPAGSGITETDVGITYFLSKGIPGFQGQIKQRYTDFLVNEIDKAGQVVHLMDKGFKMPKKPQLSREEKDAKREAELAKRQDFAVEPELRAELVAIFGEEDVGEIEAVYKNASKMESKKSFDDKNTRTKIHQLLRAAFNNELESVTTAMNTFKIARNSQNSRVNKKELIELTKDANGVENWGYGPNKEFLHFTLYKENKDTMDAVNTICKLLRTPTRMMRYAGTKDRRAVTCQRLSISKFGVDRINALNRTLKGMTVGGFSYKDTTLSLGDLSGNEFVIVVRDVKVQENSDTSLNNIMEKGCQSLTEKGFINYFGLQRFGTFSISTHAVGKELLLGNWEVAAELILSDQESVLQKSKEARQIWAQTKDAHAALKLMPRQCIAENAVLFCLSNQRKEDNGTYSPNAYYNAIMKIPRNLRTMYVHAYQSYIWNSVASKRIEMHGLDVIVGDLVVDDSVDSVKESIDEEEDLDEDLRDATFIRAKALSQADIDSGKYSITDVVLPTPGFDIIYPSNKELSDLYVTTMAKDGMDPADMRRKVRDFSMAGSYRNVIQKPKELEYKIVHYDDPTQQLVNTDLEILNNKIGQENCQKYMKVKLERYMPDKPDGKMTAVILKFQLDTSSYATMLLRELMKLETSRRGDMCDVRNCKIFFFCSKLLHKYFVH</sequence>
<reference evidence="6 7" key="1">
    <citation type="journal article" date="2011" name="Proc. Natl. Acad. Sci. U.S.A.">
        <title>Evolutionary erosion of yeast sex chromosomes by mating-type switching accidents.</title>
        <authorList>
            <person name="Gordon J.L."/>
            <person name="Armisen D."/>
            <person name="Proux-Wera E."/>
            <person name="Oheigeartaigh S.S."/>
            <person name="Byrne K.P."/>
            <person name="Wolfe K.H."/>
        </authorList>
    </citation>
    <scope>NUCLEOTIDE SEQUENCE [LARGE SCALE GENOMIC DNA]</scope>
    <source>
        <strain evidence="7">ATCC MYA-139 / BCRC 22969 / CBS 8797 / CCRC 22969 / KCTC 17520 / NBRC 10181 / NCYC 3082</strain>
    </source>
</reference>
<dbReference type="GeneID" id="34527035"/>
<evidence type="ECO:0000256" key="1">
    <source>
        <dbReference type="ARBA" id="ARBA00007953"/>
    </source>
</evidence>
<dbReference type="CDD" id="cd02576">
    <property type="entry name" value="PseudoU_synth_ScPUS7"/>
    <property type="match status" value="1"/>
</dbReference>
<keyword evidence="7" id="KW-1185">Reference proteome</keyword>
<dbReference type="InterPro" id="IPR011760">
    <property type="entry name" value="PsdUridine_synth_TruD_insert"/>
</dbReference>
<dbReference type="FunFam" id="3.30.2350.20:FF:000011">
    <property type="entry name" value="Pseudouridine synthase"/>
    <property type="match status" value="1"/>
</dbReference>
<dbReference type="PIRSF" id="PIRSF037016">
    <property type="entry name" value="Pseudouridin_synth_euk_prd"/>
    <property type="match status" value="1"/>
</dbReference>
<dbReference type="AlphaFoldDB" id="J7S949"/>
<dbReference type="InterPro" id="IPR042214">
    <property type="entry name" value="TruD_catalytic"/>
</dbReference>
<dbReference type="OrthoDB" id="447290at2759"/>
<dbReference type="InterPro" id="IPR020103">
    <property type="entry name" value="PsdUridine_synth_cat_dom_sf"/>
</dbReference>
<dbReference type="OMA" id="WINYFGH"/>
<dbReference type="PROSITE" id="PS01268">
    <property type="entry name" value="UPF0024"/>
    <property type="match status" value="1"/>
</dbReference>
<protein>
    <recommendedName>
        <fullName evidence="5">TRUD domain-containing protein</fullName>
    </recommendedName>
</protein>
<dbReference type="Gene3D" id="3.30.2350.20">
    <property type="entry name" value="TruD, catalytic domain"/>
    <property type="match status" value="2"/>
</dbReference>
<dbReference type="GO" id="GO:0005737">
    <property type="term" value="C:cytoplasm"/>
    <property type="evidence" value="ECO:0007669"/>
    <property type="project" value="EnsemblFungi"/>
</dbReference>
<feature type="region of interest" description="Disordered" evidence="4">
    <location>
        <begin position="84"/>
        <end position="104"/>
    </location>
</feature>
<dbReference type="GO" id="GO:0009982">
    <property type="term" value="F:pseudouridine synthase activity"/>
    <property type="evidence" value="ECO:0007669"/>
    <property type="project" value="EnsemblFungi"/>
</dbReference>
<dbReference type="Pfam" id="PF01142">
    <property type="entry name" value="TruD"/>
    <property type="match status" value="1"/>
</dbReference>
<evidence type="ECO:0000256" key="4">
    <source>
        <dbReference type="SAM" id="MobiDB-lite"/>
    </source>
</evidence>
<evidence type="ECO:0000313" key="6">
    <source>
        <dbReference type="EMBL" id="CCK71311.1"/>
    </source>
</evidence>
<organism evidence="6 7">
    <name type="scientific">Huiozyma naganishii (strain ATCC MYA-139 / BCRC 22969 / CBS 8797 / KCTC 17520 / NBRC 10181 / NCYC 3082 / Yp74L-3)</name>
    <name type="common">Yeast</name>
    <name type="synonym">Kazachstania naganishii</name>
    <dbReference type="NCBI Taxonomy" id="1071383"/>
    <lineage>
        <taxon>Eukaryota</taxon>
        <taxon>Fungi</taxon>
        <taxon>Dikarya</taxon>
        <taxon>Ascomycota</taxon>
        <taxon>Saccharomycotina</taxon>
        <taxon>Saccharomycetes</taxon>
        <taxon>Saccharomycetales</taxon>
        <taxon>Saccharomycetaceae</taxon>
        <taxon>Huiozyma</taxon>
    </lineage>
</organism>
<feature type="compositionally biased region" description="Basic and acidic residues" evidence="4">
    <location>
        <begin position="1"/>
        <end position="10"/>
    </location>
</feature>
<evidence type="ECO:0000259" key="5">
    <source>
        <dbReference type="PROSITE" id="PS50984"/>
    </source>
</evidence>
<dbReference type="PROSITE" id="PS50984">
    <property type="entry name" value="TRUD"/>
    <property type="match status" value="1"/>
</dbReference>
<dbReference type="GO" id="GO:1990481">
    <property type="term" value="P:mRNA pseudouridine synthesis"/>
    <property type="evidence" value="ECO:0007669"/>
    <property type="project" value="EnsemblFungi"/>
</dbReference>